<evidence type="ECO:0000313" key="14">
    <source>
        <dbReference type="Proteomes" id="UP000045545"/>
    </source>
</evidence>
<dbReference type="PANTHER" id="PTHR43141">
    <property type="entry name" value="CYTOCHROME BD2 SUBUNIT II"/>
    <property type="match status" value="1"/>
</dbReference>
<dbReference type="STRING" id="690567.202"/>
<reference evidence="13 14" key="1">
    <citation type="submission" date="2015-03" db="EMBL/GenBank/DDBJ databases">
        <authorList>
            <person name="Murphy D."/>
        </authorList>
    </citation>
    <scope>NUCLEOTIDE SEQUENCE [LARGE SCALE GENOMIC DNA]</scope>
    <source>
        <strain evidence="13 14">OL-4</strain>
    </source>
</reference>
<dbReference type="InterPro" id="IPR003317">
    <property type="entry name" value="Cyt-d_oxidase_su2"/>
</dbReference>
<evidence type="ECO:0000256" key="9">
    <source>
        <dbReference type="ARBA" id="ARBA00022989"/>
    </source>
</evidence>
<dbReference type="GO" id="GO:0005886">
    <property type="term" value="C:plasma membrane"/>
    <property type="evidence" value="ECO:0007669"/>
    <property type="project" value="UniProtKB-SubCell"/>
</dbReference>
<name>A0A0E4GC13_9FIRM</name>
<proteinExistence type="inferred from homology"/>
<keyword evidence="5" id="KW-0349">Heme</keyword>
<dbReference type="Pfam" id="PF02322">
    <property type="entry name" value="Cyt_bd_oxida_II"/>
    <property type="match status" value="1"/>
</dbReference>
<dbReference type="GO" id="GO:0016682">
    <property type="term" value="F:oxidoreductase activity, acting on diphenols and related substances as donors, oxygen as acceptor"/>
    <property type="evidence" value="ECO:0007669"/>
    <property type="project" value="TreeGrafter"/>
</dbReference>
<evidence type="ECO:0000256" key="3">
    <source>
        <dbReference type="ARBA" id="ARBA00022448"/>
    </source>
</evidence>
<dbReference type="GO" id="GO:0009055">
    <property type="term" value="F:electron transfer activity"/>
    <property type="evidence" value="ECO:0007669"/>
    <property type="project" value="TreeGrafter"/>
</dbReference>
<dbReference type="PANTHER" id="PTHR43141:SF5">
    <property type="entry name" value="CYTOCHROME BD-I UBIQUINOL OXIDASE SUBUNIT 2"/>
    <property type="match status" value="1"/>
</dbReference>
<keyword evidence="3" id="KW-0813">Transport</keyword>
<feature type="transmembrane region" description="Helical" evidence="12">
    <location>
        <begin position="221"/>
        <end position="242"/>
    </location>
</feature>
<dbReference type="GO" id="GO:0070069">
    <property type="term" value="C:cytochrome complex"/>
    <property type="evidence" value="ECO:0007669"/>
    <property type="project" value="TreeGrafter"/>
</dbReference>
<dbReference type="EMBL" id="CGIH01000004">
    <property type="protein sequence ID" value="CFX01203.1"/>
    <property type="molecule type" value="Genomic_DNA"/>
</dbReference>
<keyword evidence="7" id="KW-0479">Metal-binding</keyword>
<evidence type="ECO:0000256" key="7">
    <source>
        <dbReference type="ARBA" id="ARBA00022723"/>
    </source>
</evidence>
<feature type="transmembrane region" description="Helical" evidence="12">
    <location>
        <begin position="81"/>
        <end position="98"/>
    </location>
</feature>
<evidence type="ECO:0000256" key="10">
    <source>
        <dbReference type="ARBA" id="ARBA00023004"/>
    </source>
</evidence>
<dbReference type="GO" id="GO:0019646">
    <property type="term" value="P:aerobic electron transport chain"/>
    <property type="evidence" value="ECO:0007669"/>
    <property type="project" value="TreeGrafter"/>
</dbReference>
<feature type="transmembrane region" description="Helical" evidence="12">
    <location>
        <begin position="297"/>
        <end position="318"/>
    </location>
</feature>
<evidence type="ECO:0000256" key="11">
    <source>
        <dbReference type="ARBA" id="ARBA00023136"/>
    </source>
</evidence>
<keyword evidence="8" id="KW-0249">Electron transport</keyword>
<comment type="similarity">
    <text evidence="2">Belongs to the cytochrome ubiquinol oxidase subunit 2 family.</text>
</comment>
<protein>
    <submittedName>
        <fullName evidence="13">Cytochrome d ubiquinol oxidase, subunit II</fullName>
    </submittedName>
</protein>
<evidence type="ECO:0000256" key="8">
    <source>
        <dbReference type="ARBA" id="ARBA00022982"/>
    </source>
</evidence>
<keyword evidence="6 12" id="KW-0812">Transmembrane</keyword>
<evidence type="ECO:0000256" key="4">
    <source>
        <dbReference type="ARBA" id="ARBA00022475"/>
    </source>
</evidence>
<keyword evidence="4" id="KW-1003">Cell membrane</keyword>
<accession>A0A0E4GC13</accession>
<dbReference type="Proteomes" id="UP000045545">
    <property type="component" value="Unassembled WGS sequence"/>
</dbReference>
<feature type="transmembrane region" description="Helical" evidence="12">
    <location>
        <begin position="254"/>
        <end position="277"/>
    </location>
</feature>
<feature type="transmembrane region" description="Helical" evidence="12">
    <location>
        <begin position="195"/>
        <end position="215"/>
    </location>
</feature>
<sequence length="334" mass="36986">MDLNILWFILVGVLFCGFFFLEGFDYGVGILLPFVGKTDIERRVLINSIGPVWDGNQVWMITAGGAIFAAFPNWYATLFSGFYLALFLLLLALIIRGVSFEFRSKDDNPLWRSMWDWALWLGSLLPALLWGIAIANLIRGVPIDANMHFTGNFFSLLSPFTIMTGIAFVALFTYHGALYLTLKVEGDLLQRVKDLTPKLGVIAIITVVAMAGLLLAETDIIAKPISMITLALTAIVLIVSVLAARGGSFGRSFFATALTIVFTVITIFTGLFPRVMVSSLEPAWNLTIYNAASGFNTLKVMTVVAVILVPIVLAYQAWAYWTFRHRVSVEDLNY</sequence>
<feature type="transmembrane region" description="Helical" evidence="12">
    <location>
        <begin position="119"/>
        <end position="141"/>
    </location>
</feature>
<evidence type="ECO:0000313" key="13">
    <source>
        <dbReference type="EMBL" id="CFX01203.1"/>
    </source>
</evidence>
<evidence type="ECO:0000256" key="2">
    <source>
        <dbReference type="ARBA" id="ARBA00007543"/>
    </source>
</evidence>
<evidence type="ECO:0000256" key="12">
    <source>
        <dbReference type="SAM" id="Phobius"/>
    </source>
</evidence>
<dbReference type="GO" id="GO:0046872">
    <property type="term" value="F:metal ion binding"/>
    <property type="evidence" value="ECO:0007669"/>
    <property type="project" value="UniProtKB-KW"/>
</dbReference>
<feature type="transmembrane region" description="Helical" evidence="12">
    <location>
        <begin position="153"/>
        <end position="174"/>
    </location>
</feature>
<dbReference type="NCBIfam" id="TIGR00203">
    <property type="entry name" value="cydB"/>
    <property type="match status" value="1"/>
</dbReference>
<keyword evidence="14" id="KW-1185">Reference proteome</keyword>
<evidence type="ECO:0000256" key="6">
    <source>
        <dbReference type="ARBA" id="ARBA00022692"/>
    </source>
</evidence>
<keyword evidence="11 12" id="KW-0472">Membrane</keyword>
<organism evidence="13 14">
    <name type="scientific">Syntrophomonas zehnderi OL-4</name>
    <dbReference type="NCBI Taxonomy" id="690567"/>
    <lineage>
        <taxon>Bacteria</taxon>
        <taxon>Bacillati</taxon>
        <taxon>Bacillota</taxon>
        <taxon>Clostridia</taxon>
        <taxon>Eubacteriales</taxon>
        <taxon>Syntrophomonadaceae</taxon>
        <taxon>Syntrophomonas</taxon>
    </lineage>
</organism>
<evidence type="ECO:0000256" key="5">
    <source>
        <dbReference type="ARBA" id="ARBA00022617"/>
    </source>
</evidence>
<feature type="transmembrane region" description="Helical" evidence="12">
    <location>
        <begin position="6"/>
        <end position="35"/>
    </location>
</feature>
<keyword evidence="9 12" id="KW-1133">Transmembrane helix</keyword>
<dbReference type="AlphaFoldDB" id="A0A0E4GC13"/>
<dbReference type="RefSeq" id="WP_046494808.1">
    <property type="nucleotide sequence ID" value="NZ_CGIH01000004.1"/>
</dbReference>
<evidence type="ECO:0000256" key="1">
    <source>
        <dbReference type="ARBA" id="ARBA00004651"/>
    </source>
</evidence>
<comment type="subcellular location">
    <subcellularLocation>
        <location evidence="1">Cell membrane</location>
        <topology evidence="1">Multi-pass membrane protein</topology>
    </subcellularLocation>
</comment>
<dbReference type="PIRSF" id="PIRSF000267">
    <property type="entry name" value="Cyt_oxidse_sub2"/>
    <property type="match status" value="1"/>
</dbReference>
<dbReference type="OrthoDB" id="9776710at2"/>
<gene>
    <name evidence="13" type="ORF">202</name>
</gene>
<keyword evidence="10" id="KW-0408">Iron</keyword>